<dbReference type="Proteomes" id="UP000509345">
    <property type="component" value="Chromosome"/>
</dbReference>
<dbReference type="EMBL" id="CP054926">
    <property type="protein sequence ID" value="QKW47137.1"/>
    <property type="molecule type" value="Genomic_DNA"/>
</dbReference>
<evidence type="ECO:0000256" key="1">
    <source>
        <dbReference type="SAM" id="MobiDB-lite"/>
    </source>
</evidence>
<dbReference type="GeneID" id="87636280"/>
<dbReference type="RefSeq" id="WP_176145284.1">
    <property type="nucleotide sequence ID" value="NZ_CP054926.1"/>
</dbReference>
<name>A0A7H8MY69_STRMI</name>
<dbReference type="AlphaFoldDB" id="A0A7H8MY69"/>
<feature type="compositionally biased region" description="Pro residues" evidence="1">
    <location>
        <begin position="9"/>
        <end position="25"/>
    </location>
</feature>
<accession>A0A7H8MY69</accession>
<evidence type="ECO:0000313" key="3">
    <source>
        <dbReference type="Proteomes" id="UP000509345"/>
    </source>
</evidence>
<feature type="region of interest" description="Disordered" evidence="1">
    <location>
        <begin position="180"/>
        <end position="200"/>
    </location>
</feature>
<gene>
    <name evidence="2" type="ORF">HUT09_33900</name>
</gene>
<evidence type="ECO:0000313" key="2">
    <source>
        <dbReference type="EMBL" id="QKW47137.1"/>
    </source>
</evidence>
<sequence length="200" mass="22221">MSPHRPDYPPKTPPPPKRPVNPLPPDEQTAPLPAPVTIRGRSVRNWAFSPSPAAAARAGREVAQALHRWGYRPKDDQPQRVVELLFRSAAEDGGRRVSLHLADDERLNQVMLLALSHRQDMPPGDDDQVLRDTEHMRTLAALGPRDVGVETTPDGRRWWAGLDLPRPRTARELEERVAGAALRGPLKMERPQLPGGTAIQ</sequence>
<feature type="region of interest" description="Disordered" evidence="1">
    <location>
        <begin position="1"/>
        <end position="36"/>
    </location>
</feature>
<reference evidence="2 3" key="1">
    <citation type="submission" date="2020-06" db="EMBL/GenBank/DDBJ databases">
        <title>Genome mining for natural products.</title>
        <authorList>
            <person name="Zhang B."/>
            <person name="Shi J."/>
            <person name="Ge H."/>
        </authorList>
    </citation>
    <scope>NUCLEOTIDE SEQUENCE [LARGE SCALE GENOMIC DNA]</scope>
    <source>
        <strain evidence="2 3">NA06532</strain>
    </source>
</reference>
<protein>
    <submittedName>
        <fullName evidence="2">Uncharacterized protein</fullName>
    </submittedName>
</protein>
<proteinExistence type="predicted"/>
<organism evidence="2 3">
    <name type="scientific">Streptomyces microflavus</name>
    <name type="common">Streptomyces lipmanii</name>
    <dbReference type="NCBI Taxonomy" id="1919"/>
    <lineage>
        <taxon>Bacteria</taxon>
        <taxon>Bacillati</taxon>
        <taxon>Actinomycetota</taxon>
        <taxon>Actinomycetes</taxon>
        <taxon>Kitasatosporales</taxon>
        <taxon>Streptomycetaceae</taxon>
        <taxon>Streptomyces</taxon>
    </lineage>
</organism>